<feature type="region of interest" description="Disordered" evidence="2">
    <location>
        <begin position="460"/>
        <end position="486"/>
    </location>
</feature>
<dbReference type="KEGG" id="bbig:BBBOND_0201440"/>
<feature type="coiled-coil region" evidence="1">
    <location>
        <begin position="75"/>
        <end position="158"/>
    </location>
</feature>
<evidence type="ECO:0000313" key="4">
    <source>
        <dbReference type="Proteomes" id="UP000033188"/>
    </source>
</evidence>
<feature type="region of interest" description="Disordered" evidence="2">
    <location>
        <begin position="392"/>
        <end position="442"/>
    </location>
</feature>
<reference evidence="4" key="1">
    <citation type="submission" date="2014-06" db="EMBL/GenBank/DDBJ databases">
        <authorList>
            <person name="Aslett M."/>
            <person name="De Silva N."/>
        </authorList>
    </citation>
    <scope>NUCLEOTIDE SEQUENCE [LARGE SCALE GENOMIC DNA]</scope>
    <source>
        <strain evidence="4">Bond</strain>
    </source>
</reference>
<feature type="coiled-coil region" evidence="1">
    <location>
        <begin position="183"/>
        <end position="224"/>
    </location>
</feature>
<gene>
    <name evidence="3" type="ORF">BBBOND_0201440</name>
</gene>
<organism evidence="3 4">
    <name type="scientific">Babesia bigemina</name>
    <dbReference type="NCBI Taxonomy" id="5866"/>
    <lineage>
        <taxon>Eukaryota</taxon>
        <taxon>Sar</taxon>
        <taxon>Alveolata</taxon>
        <taxon>Apicomplexa</taxon>
        <taxon>Aconoidasida</taxon>
        <taxon>Piroplasmida</taxon>
        <taxon>Babesiidae</taxon>
        <taxon>Babesia</taxon>
    </lineage>
</organism>
<dbReference type="AlphaFoldDB" id="A0A061D4L1"/>
<feature type="coiled-coil region" evidence="1">
    <location>
        <begin position="269"/>
        <end position="303"/>
    </location>
</feature>
<evidence type="ECO:0000256" key="2">
    <source>
        <dbReference type="SAM" id="MobiDB-lite"/>
    </source>
</evidence>
<feature type="compositionally biased region" description="Low complexity" evidence="2">
    <location>
        <begin position="392"/>
        <end position="416"/>
    </location>
</feature>
<evidence type="ECO:0000256" key="1">
    <source>
        <dbReference type="SAM" id="Coils"/>
    </source>
</evidence>
<dbReference type="EMBL" id="LK391708">
    <property type="protein sequence ID" value="CDR94987.1"/>
    <property type="molecule type" value="Genomic_DNA"/>
</dbReference>
<dbReference type="GeneID" id="24563528"/>
<keyword evidence="1" id="KW-0175">Coiled coil</keyword>
<protein>
    <submittedName>
        <fullName evidence="3">Uncharacterized protein</fullName>
    </submittedName>
</protein>
<sequence length="525" mass="58099">MNFIKGIVDGILAEDADPDDRRTAGYRAAHGAPRAEHELGSRYTDSLARELESVYREERRNCITSLIVRYGEGCVQQLNELLKTNNRTIADLSKQLDDAYRSLGDFNSDLEELSQENVALRRRNAELENQLELLNSENVSLKSLVEQAEIEAKSQERRIGGMAELLKQNAATFDGMRDRCTAVAEYAAQIESLKAQLAVANSHIEALTKERDALVEAAPDAEHRIKEAMRKQDRALSIAKLMAQEAFYLSAQNAQLRNQPAAEISQQQYSQAVLQAEELRTHVEKLNDENGHLKDVNEKLHNMYADLSKSSKQLKDSFLAEAIQALGARHLKQLAPVQLVFIQPTRVLDLDLDLDFVRAELARSMRSPYQQSSVRMDSGAFDVAREAHLMRPASAEPATPASSSAAFGAASHARAPQPAPAYAESVTPTARPARPNDFVGKKSWDDDFDLYDEILHEEDAAAEEPQPQPAVAAQAAPMPDPVRSPVQQLVSMPTTPVALAADVKLDLTKSKGAWDDDLDELLNEQ</sequence>
<proteinExistence type="predicted"/>
<keyword evidence="4" id="KW-1185">Reference proteome</keyword>
<accession>A0A061D4L1</accession>
<dbReference type="OrthoDB" id="366212at2759"/>
<feature type="compositionally biased region" description="Low complexity" evidence="2">
    <location>
        <begin position="463"/>
        <end position="477"/>
    </location>
</feature>
<name>A0A061D4L1_BABBI</name>
<dbReference type="VEuPathDB" id="PiroplasmaDB:BBBOND_0201440"/>
<evidence type="ECO:0000313" key="3">
    <source>
        <dbReference type="EMBL" id="CDR94987.1"/>
    </source>
</evidence>
<dbReference type="RefSeq" id="XP_012767173.1">
    <property type="nucleotide sequence ID" value="XM_012911719.1"/>
</dbReference>
<dbReference type="OMA" id="VANSHIE"/>
<dbReference type="Proteomes" id="UP000033188">
    <property type="component" value="Chromosome 2"/>
</dbReference>